<sequence length="123" mass="13622">MKRIAWVVFLASSLCGCMATTGNFRPLNERSPARPPDCDVAVFKDQPPARPYTAISQLNVHLEKTFFVPSDFLSARGELKKQACLSGADAVIDIEEKHSSYLETRIYNLSATGIRFLDKTTAP</sequence>
<dbReference type="RefSeq" id="WP_266151537.1">
    <property type="nucleotide sequence ID" value="NZ_CP064028.1"/>
</dbReference>
<protein>
    <recommendedName>
        <fullName evidence="4">Lipoprotein</fullName>
    </recommendedName>
</protein>
<dbReference type="EMBL" id="JBHSGA010000025">
    <property type="protein sequence ID" value="MFC4529061.1"/>
    <property type="molecule type" value="Genomic_DNA"/>
</dbReference>
<dbReference type="PROSITE" id="PS51257">
    <property type="entry name" value="PROKAR_LIPOPROTEIN"/>
    <property type="match status" value="1"/>
</dbReference>
<reference evidence="3" key="1">
    <citation type="journal article" date="2019" name="Int. J. Syst. Evol. Microbiol.">
        <title>The Global Catalogue of Microorganisms (GCM) 10K type strain sequencing project: providing services to taxonomists for standard genome sequencing and annotation.</title>
        <authorList>
            <consortium name="The Broad Institute Genomics Platform"/>
            <consortium name="The Broad Institute Genome Sequencing Center for Infectious Disease"/>
            <person name="Wu L."/>
            <person name="Ma J."/>
        </authorList>
    </citation>
    <scope>NUCLEOTIDE SEQUENCE [LARGE SCALE GENOMIC DNA]</scope>
    <source>
        <strain evidence="3">CCM 4481</strain>
    </source>
</reference>
<keyword evidence="1" id="KW-0732">Signal</keyword>
<comment type="caution">
    <text evidence="2">The sequence shown here is derived from an EMBL/GenBank/DDBJ whole genome shotgun (WGS) entry which is preliminary data.</text>
</comment>
<feature type="chain" id="PRO_5045534848" description="Lipoprotein" evidence="1">
    <location>
        <begin position="20"/>
        <end position="123"/>
    </location>
</feature>
<evidence type="ECO:0000313" key="2">
    <source>
        <dbReference type="EMBL" id="MFC4529061.1"/>
    </source>
</evidence>
<evidence type="ECO:0000256" key="1">
    <source>
        <dbReference type="SAM" id="SignalP"/>
    </source>
</evidence>
<keyword evidence="3" id="KW-1185">Reference proteome</keyword>
<name>A0ABV9C7K5_9GAMM</name>
<evidence type="ECO:0008006" key="4">
    <source>
        <dbReference type="Google" id="ProtNLM"/>
    </source>
</evidence>
<dbReference type="Proteomes" id="UP001595961">
    <property type="component" value="Unassembled WGS sequence"/>
</dbReference>
<organism evidence="2 3">
    <name type="scientific">Dyella halodurans</name>
    <dbReference type="NCBI Taxonomy" id="1920171"/>
    <lineage>
        <taxon>Bacteria</taxon>
        <taxon>Pseudomonadati</taxon>
        <taxon>Pseudomonadota</taxon>
        <taxon>Gammaproteobacteria</taxon>
        <taxon>Lysobacterales</taxon>
        <taxon>Rhodanobacteraceae</taxon>
        <taxon>Dyella</taxon>
    </lineage>
</organism>
<evidence type="ECO:0000313" key="3">
    <source>
        <dbReference type="Proteomes" id="UP001595961"/>
    </source>
</evidence>
<accession>A0ABV9C7K5</accession>
<gene>
    <name evidence="2" type="ORF">ACFO5W_20620</name>
</gene>
<proteinExistence type="predicted"/>
<feature type="signal peptide" evidence="1">
    <location>
        <begin position="1"/>
        <end position="19"/>
    </location>
</feature>